<keyword evidence="3" id="KW-1185">Reference proteome</keyword>
<accession>A0A1W2WBQ2</accession>
<dbReference type="EMBL" id="EAAA01000584">
    <property type="status" value="NOT_ANNOTATED_CDS"/>
    <property type="molecule type" value="Genomic_DNA"/>
</dbReference>
<dbReference type="RefSeq" id="XP_026692128.1">
    <property type="nucleotide sequence ID" value="XM_026836327.1"/>
</dbReference>
<dbReference type="InParanoid" id="F6S6I0"/>
<dbReference type="AlphaFoldDB" id="F6S6I0"/>
<accession>F6S6I0</accession>
<dbReference type="GO" id="GO:0001940">
    <property type="term" value="C:male pronucleus"/>
    <property type="evidence" value="ECO:0000318"/>
    <property type="project" value="GO_Central"/>
</dbReference>
<dbReference type="Proteomes" id="UP000008144">
    <property type="component" value="Chromosome 10"/>
</dbReference>
<name>F6S6I0_CIOIN</name>
<dbReference type="OrthoDB" id="6228811at2759"/>
<dbReference type="GO" id="GO:0003682">
    <property type="term" value="F:chromatin binding"/>
    <property type="evidence" value="ECO:0000318"/>
    <property type="project" value="GO_Central"/>
</dbReference>
<feature type="region of interest" description="Disordered" evidence="1">
    <location>
        <begin position="148"/>
        <end position="223"/>
    </location>
</feature>
<dbReference type="HOGENOM" id="CLU_085743_0_0_1"/>
<evidence type="ECO:0000313" key="3">
    <source>
        <dbReference type="Proteomes" id="UP000008144"/>
    </source>
</evidence>
<feature type="compositionally biased region" description="Polar residues" evidence="1">
    <location>
        <begin position="173"/>
        <end position="207"/>
    </location>
</feature>
<dbReference type="GO" id="GO:0042393">
    <property type="term" value="F:histone binding"/>
    <property type="evidence" value="ECO:0000318"/>
    <property type="project" value="GO_Central"/>
</dbReference>
<reference evidence="2" key="4">
    <citation type="submission" date="2025-09" db="UniProtKB">
        <authorList>
            <consortium name="Ensembl"/>
        </authorList>
    </citation>
    <scope>IDENTIFICATION</scope>
</reference>
<reference evidence="2" key="3">
    <citation type="submission" date="2025-08" db="UniProtKB">
        <authorList>
            <consortium name="Ensembl"/>
        </authorList>
    </citation>
    <scope>IDENTIFICATION</scope>
</reference>
<dbReference type="KEGG" id="cin:100177907"/>
<sequence length="286" mass="31991">MNDVASVRKLANQSRARLGDVSKAAASKKEASHVTFKVPTRIDDLLQKRVYSAYTKGRADPRDDYEASITEREWWRAFVKETPVPGHYKYRDFLYEGSMNPIQATYNFAGQGRNREPGVAQNGVMLLPGLYQHNDFIKQLKRRRAACSFKSSGRARTPPGFQDKDLNVPPWRYNTTGENNSTKSTRPQGCLSSAFRSQSKRFPSSNLKPHEGPPPGSYDPSTPATRYAVSSCFRSATPRFSTAHTKVPGPGTYEPTLTQGGNKGIPPSITQMGRMHGLYFRNTFET</sequence>
<dbReference type="GeneTree" id="ENSGT00940000167263"/>
<dbReference type="GeneID" id="100177907"/>
<organism evidence="2 3">
    <name type="scientific">Ciona intestinalis</name>
    <name type="common">Transparent sea squirt</name>
    <name type="synonym">Ascidia intestinalis</name>
    <dbReference type="NCBI Taxonomy" id="7719"/>
    <lineage>
        <taxon>Eukaryota</taxon>
        <taxon>Metazoa</taxon>
        <taxon>Chordata</taxon>
        <taxon>Tunicata</taxon>
        <taxon>Ascidiacea</taxon>
        <taxon>Phlebobranchia</taxon>
        <taxon>Cionidae</taxon>
        <taxon>Ciona</taxon>
    </lineage>
</organism>
<dbReference type="Ensembl" id="ENSCINT00000011303.3">
    <property type="protein sequence ID" value="ENSCINP00000011303.3"/>
    <property type="gene ID" value="ENSCING00000005475.3"/>
</dbReference>
<dbReference type="GO" id="GO:0044727">
    <property type="term" value="P:epigenetic programing of male pronucleus"/>
    <property type="evidence" value="ECO:0000318"/>
    <property type="project" value="GO_Central"/>
</dbReference>
<proteinExistence type="predicted"/>
<dbReference type="GO" id="GO:0042585">
    <property type="term" value="C:germinal vesicle"/>
    <property type="evidence" value="ECO:0000318"/>
    <property type="project" value="GO_Central"/>
</dbReference>
<dbReference type="PANTHER" id="PTHR35678">
    <property type="entry name" value="PROTEIN STPG4"/>
    <property type="match status" value="1"/>
</dbReference>
<dbReference type="OMA" id="ISEREWW"/>
<dbReference type="GO" id="GO:0001939">
    <property type="term" value="C:female pronucleus"/>
    <property type="evidence" value="ECO:0000318"/>
    <property type="project" value="GO_Central"/>
</dbReference>
<reference evidence="2" key="2">
    <citation type="journal article" date="2008" name="Genome Biol.">
        <title>Improved genome assembly and evidence-based global gene model set for the chordate Ciona intestinalis: new insight into intron and operon populations.</title>
        <authorList>
            <person name="Satou Y."/>
            <person name="Mineta K."/>
            <person name="Ogasawara M."/>
            <person name="Sasakura Y."/>
            <person name="Shoguchi E."/>
            <person name="Ueno K."/>
            <person name="Yamada L."/>
            <person name="Matsumoto J."/>
            <person name="Wasserscheid J."/>
            <person name="Dewar K."/>
            <person name="Wiley G.B."/>
            <person name="Macmil S.L."/>
            <person name="Roe B.A."/>
            <person name="Zeller R.W."/>
            <person name="Hastings K.E."/>
            <person name="Lemaire P."/>
            <person name="Lindquist E."/>
            <person name="Endo T."/>
            <person name="Hotta K."/>
            <person name="Inaba K."/>
        </authorList>
    </citation>
    <scope>NUCLEOTIDE SEQUENCE [LARGE SCALE GENOMIC DNA]</scope>
    <source>
        <strain evidence="2">wild type</strain>
    </source>
</reference>
<feature type="region of interest" description="Disordered" evidence="1">
    <location>
        <begin position="240"/>
        <end position="268"/>
    </location>
</feature>
<evidence type="ECO:0000313" key="2">
    <source>
        <dbReference type="Ensembl" id="ENSCINP00000011303.3"/>
    </source>
</evidence>
<protein>
    <submittedName>
        <fullName evidence="2">Protein STPG4-like</fullName>
    </submittedName>
</protein>
<reference evidence="3" key="1">
    <citation type="journal article" date="2002" name="Science">
        <title>The draft genome of Ciona intestinalis: insights into chordate and vertebrate origins.</title>
        <authorList>
            <person name="Dehal P."/>
            <person name="Satou Y."/>
            <person name="Campbell R.K."/>
            <person name="Chapman J."/>
            <person name="Degnan B."/>
            <person name="De Tomaso A."/>
            <person name="Davidson B."/>
            <person name="Di Gregorio A."/>
            <person name="Gelpke M."/>
            <person name="Goodstein D.M."/>
            <person name="Harafuji N."/>
            <person name="Hastings K.E."/>
            <person name="Ho I."/>
            <person name="Hotta K."/>
            <person name="Huang W."/>
            <person name="Kawashima T."/>
            <person name="Lemaire P."/>
            <person name="Martinez D."/>
            <person name="Meinertzhagen I.A."/>
            <person name="Necula S."/>
            <person name="Nonaka M."/>
            <person name="Putnam N."/>
            <person name="Rash S."/>
            <person name="Saiga H."/>
            <person name="Satake M."/>
            <person name="Terry A."/>
            <person name="Yamada L."/>
            <person name="Wang H.G."/>
            <person name="Awazu S."/>
            <person name="Azumi K."/>
            <person name="Boore J."/>
            <person name="Branno M."/>
            <person name="Chin-Bow S."/>
            <person name="DeSantis R."/>
            <person name="Doyle S."/>
            <person name="Francino P."/>
            <person name="Keys D.N."/>
            <person name="Haga S."/>
            <person name="Hayashi H."/>
            <person name="Hino K."/>
            <person name="Imai K.S."/>
            <person name="Inaba K."/>
            <person name="Kano S."/>
            <person name="Kobayashi K."/>
            <person name="Kobayashi M."/>
            <person name="Lee B.I."/>
            <person name="Makabe K.W."/>
            <person name="Manohar C."/>
            <person name="Matassi G."/>
            <person name="Medina M."/>
            <person name="Mochizuki Y."/>
            <person name="Mount S."/>
            <person name="Morishita T."/>
            <person name="Miura S."/>
            <person name="Nakayama A."/>
            <person name="Nishizaka S."/>
            <person name="Nomoto H."/>
            <person name="Ohta F."/>
            <person name="Oishi K."/>
            <person name="Rigoutsos I."/>
            <person name="Sano M."/>
            <person name="Sasaki A."/>
            <person name="Sasakura Y."/>
            <person name="Shoguchi E."/>
            <person name="Shin-i T."/>
            <person name="Spagnuolo A."/>
            <person name="Stainier D."/>
            <person name="Suzuki M.M."/>
            <person name="Tassy O."/>
            <person name="Takatori N."/>
            <person name="Tokuoka M."/>
            <person name="Yagi K."/>
            <person name="Yoshizaki F."/>
            <person name="Wada S."/>
            <person name="Zhang C."/>
            <person name="Hyatt P.D."/>
            <person name="Larimer F."/>
            <person name="Detter C."/>
            <person name="Doggett N."/>
            <person name="Glavina T."/>
            <person name="Hawkins T."/>
            <person name="Richardson P."/>
            <person name="Lucas S."/>
            <person name="Kohara Y."/>
            <person name="Levine M."/>
            <person name="Satoh N."/>
            <person name="Rokhsar D.S."/>
        </authorList>
    </citation>
    <scope>NUCLEOTIDE SEQUENCE [LARGE SCALE GENOMIC DNA]</scope>
</reference>
<dbReference type="PANTHER" id="PTHR35678:SF1">
    <property type="entry name" value="PROTEIN STPG4"/>
    <property type="match status" value="1"/>
</dbReference>
<gene>
    <name evidence="2" type="primary">LOC100177907</name>
</gene>
<evidence type="ECO:0000256" key="1">
    <source>
        <dbReference type="SAM" id="MobiDB-lite"/>
    </source>
</evidence>